<dbReference type="Pfam" id="PF05420">
    <property type="entry name" value="BCSC_C"/>
    <property type="match status" value="1"/>
</dbReference>
<keyword evidence="5" id="KW-0802">TPR repeat</keyword>
<dbReference type="Pfam" id="PF14559">
    <property type="entry name" value="TPR_19"/>
    <property type="match status" value="2"/>
</dbReference>
<keyword evidence="6" id="KW-0135">Cellulose biosynthesis</keyword>
<name>A0ABU9M1R6_STUCH</name>
<dbReference type="EMBL" id="JBCFXD010000001">
    <property type="protein sequence ID" value="MEL7557321.1"/>
    <property type="molecule type" value="Genomic_DNA"/>
</dbReference>
<dbReference type="PANTHER" id="PTHR45586">
    <property type="entry name" value="TPR REPEAT-CONTAINING PROTEIN PA4667"/>
    <property type="match status" value="1"/>
</dbReference>
<evidence type="ECO:0000256" key="7">
    <source>
        <dbReference type="SAM" id="SignalP"/>
    </source>
</evidence>
<dbReference type="InterPro" id="IPR008410">
    <property type="entry name" value="BCSC_C"/>
</dbReference>
<dbReference type="InterPro" id="IPR003921">
    <property type="entry name" value="Cell_synth_C"/>
</dbReference>
<accession>A0ABU9M1R6</accession>
<reference evidence="9 10" key="1">
    <citation type="submission" date="2024-04" db="EMBL/GenBank/DDBJ databases">
        <title>Draft Genome Sequence of Isolates Cultured from Underwater Hawaii Seamounts in the North Pacific Ocean.</title>
        <authorList>
            <person name="Sharma I."/>
            <person name="Darden B."/>
            <person name="Creggett J."/>
            <person name="Taylor S."/>
            <person name="Grant M.P."/>
            <person name="Scott J."/>
            <person name="Attles S."/>
            <person name="Walker S."/>
            <person name="Johnson G."/>
            <person name="St. Cloud C."/>
        </authorList>
    </citation>
    <scope>NUCLEOTIDE SEQUENCE [LARGE SCALE GENOMIC DNA]</scope>
    <source>
        <strain evidence="9 10">03GJ23</strain>
    </source>
</reference>
<dbReference type="Pfam" id="PF13432">
    <property type="entry name" value="TPR_16"/>
    <property type="match status" value="3"/>
</dbReference>
<evidence type="ECO:0000256" key="6">
    <source>
        <dbReference type="ARBA" id="ARBA00022916"/>
    </source>
</evidence>
<keyword evidence="4" id="KW-0677">Repeat</keyword>
<dbReference type="InterPro" id="IPR019734">
    <property type="entry name" value="TPR_rpt"/>
</dbReference>
<evidence type="ECO:0000313" key="9">
    <source>
        <dbReference type="EMBL" id="MEL7557321.1"/>
    </source>
</evidence>
<evidence type="ECO:0000256" key="4">
    <source>
        <dbReference type="ARBA" id="ARBA00022737"/>
    </source>
</evidence>
<evidence type="ECO:0000256" key="3">
    <source>
        <dbReference type="ARBA" id="ARBA00022729"/>
    </source>
</evidence>
<evidence type="ECO:0000256" key="1">
    <source>
        <dbReference type="ARBA" id="ARBA00003476"/>
    </source>
</evidence>
<evidence type="ECO:0000256" key="2">
    <source>
        <dbReference type="ARBA" id="ARBA00005186"/>
    </source>
</evidence>
<dbReference type="Gene3D" id="1.25.40.10">
    <property type="entry name" value="Tetratricopeptide repeat domain"/>
    <property type="match status" value="4"/>
</dbReference>
<dbReference type="InterPro" id="IPR051012">
    <property type="entry name" value="CellSynth/LPSAsmb/PSIAsmb"/>
</dbReference>
<comment type="caution">
    <text evidence="9">The sequence shown here is derived from an EMBL/GenBank/DDBJ whole genome shotgun (WGS) entry which is preliminary data.</text>
</comment>
<proteinExistence type="predicted"/>
<feature type="signal peptide" evidence="7">
    <location>
        <begin position="1"/>
        <end position="22"/>
    </location>
</feature>
<dbReference type="InterPro" id="IPR011990">
    <property type="entry name" value="TPR-like_helical_dom_sf"/>
</dbReference>
<comment type="pathway">
    <text evidence="2">Glycan metabolism; bacterial cellulose biosynthesis.</text>
</comment>
<evidence type="ECO:0000256" key="5">
    <source>
        <dbReference type="ARBA" id="ARBA00022803"/>
    </source>
</evidence>
<evidence type="ECO:0000259" key="8">
    <source>
        <dbReference type="Pfam" id="PF05420"/>
    </source>
</evidence>
<feature type="domain" description="Cellulose synthase operon C C-terminal" evidence="8">
    <location>
        <begin position="926"/>
        <end position="1260"/>
    </location>
</feature>
<protein>
    <submittedName>
        <fullName evidence="9">Cellulose synthase subunit BcsC-related outer membrane protein</fullName>
    </submittedName>
</protein>
<feature type="chain" id="PRO_5045609946" evidence="7">
    <location>
        <begin position="23"/>
        <end position="1279"/>
    </location>
</feature>
<gene>
    <name evidence="9" type="ORF">AAGW23_00515</name>
</gene>
<evidence type="ECO:0000313" key="10">
    <source>
        <dbReference type="Proteomes" id="UP001467669"/>
    </source>
</evidence>
<dbReference type="RefSeq" id="WP_342404374.1">
    <property type="nucleotide sequence ID" value="NZ_JBCFXD010000001.1"/>
</dbReference>
<keyword evidence="3 7" id="KW-0732">Signal</keyword>
<comment type="function">
    <text evidence="1">Required for maximal bacterial cellulose synthesis.</text>
</comment>
<dbReference type="SUPFAM" id="SSF48452">
    <property type="entry name" value="TPR-like"/>
    <property type="match status" value="4"/>
</dbReference>
<dbReference type="Proteomes" id="UP001467669">
    <property type="component" value="Unassembled WGS sequence"/>
</dbReference>
<keyword evidence="10" id="KW-1185">Reference proteome</keyword>
<dbReference type="PANTHER" id="PTHR45586:SF1">
    <property type="entry name" value="LIPOPOLYSACCHARIDE ASSEMBLY PROTEIN B"/>
    <property type="match status" value="1"/>
</dbReference>
<sequence length="1279" mass="138748">MFRYHALTLGLLAALGQPAALAQNDPQQLLIQQGHFWQAKEKPERAAEAWNRLLELDAAQVDALYGLGAIALDKGNTTQASHYLERLQAVEPLPRQALQLEQDIHLSSSVNREALEEARLLVDNGERAQAAQHYRQLLGDREPQGLIAREFYNNLGFLDKHWTEARSGLERLVRERPDDSIAALFLAQHLARREATRSEGIRALAKLTAREDIQGYAEEGWRLALTWIGEPKPADAPLFQQYLKAHPDDAEIRTLLVKARQAPAKPAAWKPDPDVARGLAALDRKDLAGAEQAFAKRLKAKPNDPDALGGLGVVRQQQDKLEDAEFLLMKAVRQPRGGNWRKALNEVRYWRLLDSSRQASDDTALALVQQAIALQPNNPEGLRQRANVHLVGGNFVQAEADYRQVLRRKPADAEAQRGLIDTMMQSGRTEEALTLIDQLPTESREALGNLGELRANQSLQRARIAEAKGDQATARRELEQALQHDPNNAWARFALARIYLQLGAVPEARSLIDGLLTSNPDDPQALYVSALLSAELGEWQKADEALRRIPVSARTADIQQLTSDTTFQLQLQQISQLSAAGRKQDARVFLARTEPLAQGRPERQTALAQAYADAGDPVRAMTMMRDLLARSPGRNNGLTLQYIGVLLSADQDAEAASLMRSLQAEPLDAAQRRQYDDLLHIYRVRQADRLREKGDLVAAYDMLAPALTARPQDALANSALARMYTDGGTPAKALDLYRPLLQRTPDDARLQLGAAEAATQTGDHGFADQAIQQALRLAPADAEVLTSAANLYRRQGKTKQAAELLKRVVAQEQRQEQAAYAATTAQRGSTNPFVGLPGQTGQRLQSTDPLAPVTSAPDVLAGATGQLDSQAFVAGNPFAVPPTPVDPRANLSPAARALAEITEARSPYLVQGLQVSGNDSESGLGRLTRIEAPAEANLPVGNGRVAVRVTPVALNASGVDEDARSRFGAGPLASTDSPGSQKASGVGIGVAYTDEGTGLKADLGTTPLGFLYDTTVGGVSLERPIGSAGNAHWKAGASRRAVTDSVLSFAGTEDKRTGQQWGGVTANGIRGELGYDDGTVGAYGYAAAHVLKGNNVSDNNRAELGGGVYWYLNNTEDEKLTLGVSSTAFGYSENQGYYTYGHGGYFSPQTFFALSLPVSWSQRYARFSYHLKGSVGVQFIDQDDADYFPNDPTMQASASAVLGRPAVHAGSSETSLGYSLYGAGEYRMASNFVLGGHLGLDNAQDYRQWSTGLYLRYLFEDQTGPMALPVSPYTSPYAH</sequence>
<organism evidence="9 10">
    <name type="scientific">Stutzerimonas chloritidismutans</name>
    <name type="common">Pseudomonas chloritidismutans</name>
    <dbReference type="NCBI Taxonomy" id="203192"/>
    <lineage>
        <taxon>Bacteria</taxon>
        <taxon>Pseudomonadati</taxon>
        <taxon>Pseudomonadota</taxon>
        <taxon>Gammaproteobacteria</taxon>
        <taxon>Pseudomonadales</taxon>
        <taxon>Pseudomonadaceae</taxon>
        <taxon>Stutzerimonas</taxon>
    </lineage>
</organism>
<dbReference type="PRINTS" id="PR01441">
    <property type="entry name" value="CELLSNTHASEC"/>
</dbReference>
<dbReference type="SMART" id="SM00028">
    <property type="entry name" value="TPR"/>
    <property type="match status" value="10"/>
</dbReference>